<dbReference type="EMBL" id="CP016616">
    <property type="protein sequence ID" value="ANY78209.1"/>
    <property type="molecule type" value="Genomic_DNA"/>
</dbReference>
<evidence type="ECO:0000256" key="1">
    <source>
        <dbReference type="ARBA" id="ARBA00000085"/>
    </source>
</evidence>
<dbReference type="GO" id="GO:0000155">
    <property type="term" value="F:phosphorelay sensor kinase activity"/>
    <property type="evidence" value="ECO:0007669"/>
    <property type="project" value="InterPro"/>
</dbReference>
<organism evidence="13">
    <name type="scientific">Microvirga ossetica</name>
    <dbReference type="NCBI Taxonomy" id="1882682"/>
    <lineage>
        <taxon>Bacteria</taxon>
        <taxon>Pseudomonadati</taxon>
        <taxon>Pseudomonadota</taxon>
        <taxon>Alphaproteobacteria</taxon>
        <taxon>Hyphomicrobiales</taxon>
        <taxon>Methylobacteriaceae</taxon>
        <taxon>Microvirga</taxon>
    </lineage>
</organism>
<gene>
    <name evidence="13" type="ORF">BB934_08155</name>
</gene>
<protein>
    <recommendedName>
        <fullName evidence="3">histidine kinase</fullName>
        <ecNumber evidence="3">2.7.13.3</ecNumber>
    </recommendedName>
</protein>
<proteinExistence type="predicted"/>
<dbReference type="Pfam" id="PF02518">
    <property type="entry name" value="HATPase_c"/>
    <property type="match status" value="1"/>
</dbReference>
<keyword evidence="6 11" id="KW-0812">Transmembrane</keyword>
<dbReference type="InterPro" id="IPR036890">
    <property type="entry name" value="HATPase_C_sf"/>
</dbReference>
<dbReference type="SUPFAM" id="SSF55874">
    <property type="entry name" value="ATPase domain of HSP90 chaperone/DNA topoisomerase II/histidine kinase"/>
    <property type="match status" value="1"/>
</dbReference>
<keyword evidence="8 11" id="KW-1133">Transmembrane helix</keyword>
<comment type="subcellular location">
    <subcellularLocation>
        <location evidence="2">Membrane</location>
    </subcellularLocation>
</comment>
<dbReference type="RefSeq" id="WP_099509198.1">
    <property type="nucleotide sequence ID" value="NZ_CP016616.1"/>
</dbReference>
<name>A0A1B2EE55_9HYPH</name>
<keyword evidence="9" id="KW-0902">Two-component regulatory system</keyword>
<dbReference type="Gene3D" id="3.30.565.10">
    <property type="entry name" value="Histidine kinase-like ATPase, C-terminal domain"/>
    <property type="match status" value="1"/>
</dbReference>
<evidence type="ECO:0000256" key="6">
    <source>
        <dbReference type="ARBA" id="ARBA00022692"/>
    </source>
</evidence>
<evidence type="ECO:0000259" key="12">
    <source>
        <dbReference type="PROSITE" id="PS50109"/>
    </source>
</evidence>
<evidence type="ECO:0000256" key="7">
    <source>
        <dbReference type="ARBA" id="ARBA00022777"/>
    </source>
</evidence>
<evidence type="ECO:0000256" key="4">
    <source>
        <dbReference type="ARBA" id="ARBA00022553"/>
    </source>
</evidence>
<dbReference type="SMART" id="SM00388">
    <property type="entry name" value="HisKA"/>
    <property type="match status" value="1"/>
</dbReference>
<evidence type="ECO:0000256" key="10">
    <source>
        <dbReference type="ARBA" id="ARBA00023136"/>
    </source>
</evidence>
<evidence type="ECO:0000256" key="3">
    <source>
        <dbReference type="ARBA" id="ARBA00012438"/>
    </source>
</evidence>
<dbReference type="PRINTS" id="PR00344">
    <property type="entry name" value="BCTRLSENSOR"/>
</dbReference>
<keyword evidence="5" id="KW-0808">Transferase</keyword>
<dbReference type="InterPro" id="IPR003661">
    <property type="entry name" value="HisK_dim/P_dom"/>
</dbReference>
<feature type="domain" description="Histidine kinase" evidence="12">
    <location>
        <begin position="329"/>
        <end position="540"/>
    </location>
</feature>
<dbReference type="Gene3D" id="6.10.340.10">
    <property type="match status" value="1"/>
</dbReference>
<dbReference type="SUPFAM" id="SSF47384">
    <property type="entry name" value="Homodimeric domain of signal transducing histidine kinase"/>
    <property type="match status" value="1"/>
</dbReference>
<evidence type="ECO:0000256" key="9">
    <source>
        <dbReference type="ARBA" id="ARBA00023012"/>
    </source>
</evidence>
<evidence type="ECO:0000256" key="2">
    <source>
        <dbReference type="ARBA" id="ARBA00004370"/>
    </source>
</evidence>
<dbReference type="Gene3D" id="1.10.287.130">
    <property type="match status" value="1"/>
</dbReference>
<dbReference type="PROSITE" id="PS50109">
    <property type="entry name" value="HIS_KIN"/>
    <property type="match status" value="1"/>
</dbReference>
<dbReference type="CDD" id="cd00082">
    <property type="entry name" value="HisKA"/>
    <property type="match status" value="1"/>
</dbReference>
<keyword evidence="7" id="KW-0418">Kinase</keyword>
<dbReference type="AlphaFoldDB" id="A0A1B2EE55"/>
<keyword evidence="10 11" id="KW-0472">Membrane</keyword>
<dbReference type="OrthoDB" id="9815202at2"/>
<accession>A0A1B2EE55</accession>
<comment type="catalytic activity">
    <reaction evidence="1">
        <text>ATP + protein L-histidine = ADP + protein N-phospho-L-histidine.</text>
        <dbReference type="EC" id="2.7.13.3"/>
    </reaction>
</comment>
<dbReference type="GO" id="GO:0016020">
    <property type="term" value="C:membrane"/>
    <property type="evidence" value="ECO:0007669"/>
    <property type="project" value="UniProtKB-SubCell"/>
</dbReference>
<dbReference type="InterPro" id="IPR036097">
    <property type="entry name" value="HisK_dim/P_sf"/>
</dbReference>
<dbReference type="SMART" id="SM00387">
    <property type="entry name" value="HATPase_c"/>
    <property type="match status" value="1"/>
</dbReference>
<dbReference type="InterPro" id="IPR005467">
    <property type="entry name" value="His_kinase_dom"/>
</dbReference>
<dbReference type="InterPro" id="IPR004358">
    <property type="entry name" value="Sig_transdc_His_kin-like_C"/>
</dbReference>
<dbReference type="InterPro" id="IPR050428">
    <property type="entry name" value="TCS_sensor_his_kinase"/>
</dbReference>
<dbReference type="PANTHER" id="PTHR45436">
    <property type="entry name" value="SENSOR HISTIDINE KINASE YKOH"/>
    <property type="match status" value="1"/>
</dbReference>
<dbReference type="InterPro" id="IPR003594">
    <property type="entry name" value="HATPase_dom"/>
</dbReference>
<feature type="transmembrane region" description="Helical" evidence="11">
    <location>
        <begin position="12"/>
        <end position="32"/>
    </location>
</feature>
<dbReference type="FunFam" id="1.10.287.130:FF:000001">
    <property type="entry name" value="Two-component sensor histidine kinase"/>
    <property type="match status" value="1"/>
</dbReference>
<dbReference type="KEGG" id="moc:BB934_08155"/>
<evidence type="ECO:0000256" key="5">
    <source>
        <dbReference type="ARBA" id="ARBA00022679"/>
    </source>
</evidence>
<dbReference type="EC" id="2.7.13.3" evidence="3"/>
<evidence type="ECO:0000256" key="11">
    <source>
        <dbReference type="SAM" id="Phobius"/>
    </source>
</evidence>
<dbReference type="PANTHER" id="PTHR45436:SF5">
    <property type="entry name" value="SENSOR HISTIDINE KINASE TRCS"/>
    <property type="match status" value="1"/>
</dbReference>
<dbReference type="Pfam" id="PF00512">
    <property type="entry name" value="HisKA"/>
    <property type="match status" value="1"/>
</dbReference>
<keyword evidence="4" id="KW-0597">Phosphoprotein</keyword>
<evidence type="ECO:0000313" key="13">
    <source>
        <dbReference type="EMBL" id="ANY78209.1"/>
    </source>
</evidence>
<evidence type="ECO:0000256" key="8">
    <source>
        <dbReference type="ARBA" id="ARBA00022989"/>
    </source>
</evidence>
<reference evidence="13" key="1">
    <citation type="submission" date="2016-07" db="EMBL/GenBank/DDBJ databases">
        <title>Microvirga ossetica sp. nov. a new species of rhizobia isolated from root nodules of the legume species Vicia alpestris Steven originated from North Ossetia region in the Caucasus.</title>
        <authorList>
            <person name="Safronova V.I."/>
            <person name="Kuznetsova I.G."/>
            <person name="Sazanova A.L."/>
            <person name="Belimov A."/>
            <person name="Andronov E."/>
            <person name="Osledkin Y.S."/>
            <person name="Onishchuk O.P."/>
            <person name="Kurchak O.N."/>
            <person name="Shaposhnikov A.I."/>
            <person name="Willems A."/>
            <person name="Tikhonovich I.A."/>
        </authorList>
    </citation>
    <scope>NUCLEOTIDE SEQUENCE [LARGE SCALE GENOMIC DNA]</scope>
    <source>
        <strain evidence="13">V5/3M</strain>
    </source>
</reference>
<sequence>MTFRWRKPRIRTALLAANLSLLLLPLIGVWFLRLYESALVRQTEAELIAQAATIGAAYKTEWLRAAVAQPREGGGVFDNLPRVSVLESPAEGYWRPRFAVLDLASDPVLPVPPPADPSTVPADPAAVTAGERMQPVLPDVQRITLAGLRLLDARGIVVATSGGDRGMSLSNQFEVTEALAGRPVSSLRARVRQGNEPVSLTSISRGSQVRVFLALPVIEHGWLLGAVLLSRTPVSIEQALYGKRWHLTGLALVLLTAGAGMALFTGYTVSRPIRTVTEQAKAVAAGERVIMPRTRRSAIREADELWMSITSMAGILEQRADFIRAFAAEVSHEFKTPLAAIRGAVEIIRDHADIMTPDERDHFLANIGADVERLDRLVRQLLNLARAEAPKPVVLEDLDMEKVVRAAAAPFQAAGLTVHIDPSPERVMTRIAPEALDAALSNLLDNIRQHAGEGAHGRISWSVEGAAHQIRLQVSDNGRGVSAGNADRVFDRFFTTARSTGGTGLGLSIVQSQLEAYGATIRLIPNQPGTSFLITLPLAT</sequence>